<feature type="signal peptide" evidence="4">
    <location>
        <begin position="1"/>
        <end position="16"/>
    </location>
</feature>
<dbReference type="GO" id="GO:0008010">
    <property type="term" value="F:structural constituent of chitin-based larval cuticle"/>
    <property type="evidence" value="ECO:0007669"/>
    <property type="project" value="TreeGrafter"/>
</dbReference>
<dbReference type="InterPro" id="IPR031311">
    <property type="entry name" value="CHIT_BIND_RR_consensus"/>
</dbReference>
<accession>A0A922M7L5</accession>
<evidence type="ECO:0000313" key="6">
    <source>
        <dbReference type="Proteomes" id="UP000814243"/>
    </source>
</evidence>
<dbReference type="InterPro" id="IPR000618">
    <property type="entry name" value="Insect_cuticle"/>
</dbReference>
<keyword evidence="2 4" id="KW-0732">Signal</keyword>
<gene>
    <name evidence="5" type="ORF">HF086_014359</name>
</gene>
<dbReference type="Proteomes" id="UP000814243">
    <property type="component" value="Unassembled WGS sequence"/>
</dbReference>
<feature type="chain" id="PRO_5037356346" description="Cuticular protein RR-1" evidence="4">
    <location>
        <begin position="17"/>
        <end position="366"/>
    </location>
</feature>
<protein>
    <recommendedName>
        <fullName evidence="7">Cuticular protein RR-1</fullName>
    </recommendedName>
</protein>
<sequence length="366" mass="38611">MKLIAPIAAFIAAASAGQIYPGQSVEKYAQSAEQYQSGLEFQQRGLYSDHAQAPQSFDHEAVHSSRPAGEKTARILGFEVENKGHEYKYSFETENGIKAEEAGQTSEHGTVAHGAYSYKGDDGQTYTVTYTADEHGFHPQGQHLPTPPPVPEEILKSLELNAKDEAAGIFDDGKYKEQSGHGPASGHQQHEATYQSIGYQVPSGHGSGANLAFHGQSNHLSGADLAYHAHAANALSSQGFQGHSSGTQLGHQASANEGIQFAFHAPSGHASGAQASYNAPSHSSNPQLTYHAQAAQSSGPQLTFQLPSEHSNGQLAFHAPSGHGSGAQLAFQAPTGHASGSQMMYHGYAGNANSGYATIPEFAYNN</sequence>
<dbReference type="InterPro" id="IPR050468">
    <property type="entry name" value="Cuticle_Struct_Prot"/>
</dbReference>
<comment type="caution">
    <text evidence="5">The sequence shown here is derived from an EMBL/GenBank/DDBJ whole genome shotgun (WGS) entry which is preliminary data.</text>
</comment>
<organism evidence="5 6">
    <name type="scientific">Spodoptera exigua</name>
    <name type="common">Beet armyworm</name>
    <name type="synonym">Noctua fulgens</name>
    <dbReference type="NCBI Taxonomy" id="7107"/>
    <lineage>
        <taxon>Eukaryota</taxon>
        <taxon>Metazoa</taxon>
        <taxon>Ecdysozoa</taxon>
        <taxon>Arthropoda</taxon>
        <taxon>Hexapoda</taxon>
        <taxon>Insecta</taxon>
        <taxon>Pterygota</taxon>
        <taxon>Neoptera</taxon>
        <taxon>Endopterygota</taxon>
        <taxon>Lepidoptera</taxon>
        <taxon>Glossata</taxon>
        <taxon>Ditrysia</taxon>
        <taxon>Noctuoidea</taxon>
        <taxon>Noctuidae</taxon>
        <taxon>Amphipyrinae</taxon>
        <taxon>Spodoptera</taxon>
    </lineage>
</organism>
<evidence type="ECO:0000256" key="3">
    <source>
        <dbReference type="PROSITE-ProRule" id="PRU00497"/>
    </source>
</evidence>
<evidence type="ECO:0000256" key="2">
    <source>
        <dbReference type="ARBA" id="ARBA00022729"/>
    </source>
</evidence>
<evidence type="ECO:0000256" key="4">
    <source>
        <dbReference type="SAM" id="SignalP"/>
    </source>
</evidence>
<reference evidence="5" key="1">
    <citation type="journal article" date="2021" name="G3 (Bethesda)">
        <title>Genome and transcriptome analysis of the beet armyworm Spodoptera exigua reveals targets for pest control. .</title>
        <authorList>
            <person name="Simon S."/>
            <person name="Breeschoten T."/>
            <person name="Jansen H.J."/>
            <person name="Dirks R.P."/>
            <person name="Schranz M.E."/>
            <person name="Ros V.I.D."/>
        </authorList>
    </citation>
    <scope>NUCLEOTIDE SEQUENCE</scope>
    <source>
        <strain evidence="5">TB_SE_WUR_2020</strain>
    </source>
</reference>
<dbReference type="PROSITE" id="PS00233">
    <property type="entry name" value="CHIT_BIND_RR_1"/>
    <property type="match status" value="1"/>
</dbReference>
<dbReference type="EMBL" id="JACEFF010000740">
    <property type="protein sequence ID" value="KAH9631887.1"/>
    <property type="molecule type" value="Genomic_DNA"/>
</dbReference>
<dbReference type="PRINTS" id="PR00947">
    <property type="entry name" value="CUTICLE"/>
</dbReference>
<name>A0A922M7L5_SPOEX</name>
<evidence type="ECO:0000256" key="1">
    <source>
        <dbReference type="ARBA" id="ARBA00022460"/>
    </source>
</evidence>
<dbReference type="PROSITE" id="PS51155">
    <property type="entry name" value="CHIT_BIND_RR_2"/>
    <property type="match status" value="1"/>
</dbReference>
<evidence type="ECO:0000313" key="5">
    <source>
        <dbReference type="EMBL" id="KAH9631887.1"/>
    </source>
</evidence>
<dbReference type="PANTHER" id="PTHR10380:SF173">
    <property type="entry name" value="CUTICULAR PROTEIN 47EF, ISOFORM C-RELATED"/>
    <property type="match status" value="1"/>
</dbReference>
<evidence type="ECO:0008006" key="7">
    <source>
        <dbReference type="Google" id="ProtNLM"/>
    </source>
</evidence>
<keyword evidence="1 3" id="KW-0193">Cuticle</keyword>
<dbReference type="PANTHER" id="PTHR10380">
    <property type="entry name" value="CUTICLE PROTEIN"/>
    <property type="match status" value="1"/>
</dbReference>
<dbReference type="GO" id="GO:0062129">
    <property type="term" value="C:chitin-based extracellular matrix"/>
    <property type="evidence" value="ECO:0007669"/>
    <property type="project" value="TreeGrafter"/>
</dbReference>
<proteinExistence type="predicted"/>
<dbReference type="AlphaFoldDB" id="A0A922M7L5"/>
<dbReference type="Pfam" id="PF00379">
    <property type="entry name" value="Chitin_bind_4"/>
    <property type="match status" value="1"/>
</dbReference>